<evidence type="ECO:0000313" key="8">
    <source>
        <dbReference type="Proteomes" id="UP000244956"/>
    </source>
</evidence>
<evidence type="ECO:0000256" key="3">
    <source>
        <dbReference type="ARBA" id="ARBA00023082"/>
    </source>
</evidence>
<evidence type="ECO:0000256" key="4">
    <source>
        <dbReference type="ARBA" id="ARBA00023163"/>
    </source>
</evidence>
<comment type="caution">
    <text evidence="7">The sequence shown here is derived from an EMBL/GenBank/DDBJ whole genome shotgun (WGS) entry which is preliminary data.</text>
</comment>
<dbReference type="PANTHER" id="PTHR43133:SF45">
    <property type="entry name" value="RNA POLYMERASE ECF-TYPE SIGMA FACTOR"/>
    <property type="match status" value="1"/>
</dbReference>
<dbReference type="InterPro" id="IPR014284">
    <property type="entry name" value="RNA_pol_sigma-70_dom"/>
</dbReference>
<dbReference type="PANTHER" id="PTHR43133">
    <property type="entry name" value="RNA POLYMERASE ECF-TYPE SIGMA FACTO"/>
    <property type="match status" value="1"/>
</dbReference>
<reference evidence="7 8" key="1">
    <citation type="submission" date="2018-05" db="EMBL/GenBank/DDBJ databases">
        <title>Marinilabilia rubrum sp. nov., isolated from saltern sediment.</title>
        <authorList>
            <person name="Zhang R."/>
        </authorList>
    </citation>
    <scope>NUCLEOTIDE SEQUENCE [LARGE SCALE GENOMIC DNA]</scope>
    <source>
        <strain evidence="7 8">WTE16</strain>
    </source>
</reference>
<dbReference type="NCBIfam" id="TIGR02937">
    <property type="entry name" value="sigma70-ECF"/>
    <property type="match status" value="1"/>
</dbReference>
<evidence type="ECO:0000259" key="6">
    <source>
        <dbReference type="Pfam" id="PF08281"/>
    </source>
</evidence>
<evidence type="ECO:0000256" key="2">
    <source>
        <dbReference type="ARBA" id="ARBA00023015"/>
    </source>
</evidence>
<dbReference type="InterPro" id="IPR039425">
    <property type="entry name" value="RNA_pol_sigma-70-like"/>
</dbReference>
<dbReference type="GO" id="GO:0003677">
    <property type="term" value="F:DNA binding"/>
    <property type="evidence" value="ECO:0007669"/>
    <property type="project" value="InterPro"/>
</dbReference>
<dbReference type="InterPro" id="IPR013325">
    <property type="entry name" value="RNA_pol_sigma_r2"/>
</dbReference>
<dbReference type="GO" id="GO:0016987">
    <property type="term" value="F:sigma factor activity"/>
    <property type="evidence" value="ECO:0007669"/>
    <property type="project" value="UniProtKB-KW"/>
</dbReference>
<dbReference type="Gene3D" id="1.10.10.10">
    <property type="entry name" value="Winged helix-like DNA-binding domain superfamily/Winged helix DNA-binding domain"/>
    <property type="match status" value="1"/>
</dbReference>
<dbReference type="OrthoDB" id="9780326at2"/>
<dbReference type="Gene3D" id="1.10.1740.10">
    <property type="match status" value="1"/>
</dbReference>
<dbReference type="Pfam" id="PF08281">
    <property type="entry name" value="Sigma70_r4_2"/>
    <property type="match status" value="1"/>
</dbReference>
<feature type="domain" description="RNA polymerase sigma factor 70 region 4 type 2" evidence="6">
    <location>
        <begin position="108"/>
        <end position="157"/>
    </location>
</feature>
<dbReference type="AlphaFoldDB" id="A0A2U2B4Z7"/>
<keyword evidence="4" id="KW-0804">Transcription</keyword>
<dbReference type="InterPro" id="IPR007627">
    <property type="entry name" value="RNA_pol_sigma70_r2"/>
</dbReference>
<comment type="similarity">
    <text evidence="1">Belongs to the sigma-70 factor family. ECF subfamily.</text>
</comment>
<evidence type="ECO:0000313" key="7">
    <source>
        <dbReference type="EMBL" id="PWD98151.1"/>
    </source>
</evidence>
<protein>
    <submittedName>
        <fullName evidence="7">RNA polymerase subunit sigma-70</fullName>
    </submittedName>
</protein>
<keyword evidence="8" id="KW-1185">Reference proteome</keyword>
<evidence type="ECO:0000256" key="1">
    <source>
        <dbReference type="ARBA" id="ARBA00010641"/>
    </source>
</evidence>
<dbReference type="InterPro" id="IPR013324">
    <property type="entry name" value="RNA_pol_sigma_r3/r4-like"/>
</dbReference>
<dbReference type="InterPro" id="IPR036388">
    <property type="entry name" value="WH-like_DNA-bd_sf"/>
</dbReference>
<dbReference type="GO" id="GO:0006352">
    <property type="term" value="P:DNA-templated transcription initiation"/>
    <property type="evidence" value="ECO:0007669"/>
    <property type="project" value="InterPro"/>
</dbReference>
<keyword evidence="2" id="KW-0805">Transcription regulation</keyword>
<dbReference type="Proteomes" id="UP000244956">
    <property type="component" value="Unassembled WGS sequence"/>
</dbReference>
<evidence type="ECO:0000259" key="5">
    <source>
        <dbReference type="Pfam" id="PF04542"/>
    </source>
</evidence>
<dbReference type="RefSeq" id="WP_109265645.1">
    <property type="nucleotide sequence ID" value="NZ_QEWP01000018.1"/>
</dbReference>
<dbReference type="SUPFAM" id="SSF88946">
    <property type="entry name" value="Sigma2 domain of RNA polymerase sigma factors"/>
    <property type="match status" value="1"/>
</dbReference>
<sequence length="169" mass="20265">MNKAKEQEKEFLAFLENYKKLITKVSGIYCHVPEERKDLIQEIIIQLWKSFPKYDHKYPLSTWTYRIAINVSISFLRKNTTQKRAKEGYRAETQWMEFDPPPRDERLDMLYRFIDLLKPIDKAIIMLYLEEHSNKEIAEIMGLSVSNVSTRKLRIKDTLKHHFEINKKG</sequence>
<feature type="domain" description="RNA polymerase sigma-70 region 2" evidence="5">
    <location>
        <begin position="16"/>
        <end position="80"/>
    </location>
</feature>
<keyword evidence="3" id="KW-0731">Sigma factor</keyword>
<dbReference type="Pfam" id="PF04542">
    <property type="entry name" value="Sigma70_r2"/>
    <property type="match status" value="1"/>
</dbReference>
<dbReference type="EMBL" id="QEWP01000018">
    <property type="protein sequence ID" value="PWD98151.1"/>
    <property type="molecule type" value="Genomic_DNA"/>
</dbReference>
<proteinExistence type="inferred from homology"/>
<accession>A0A2U2B4Z7</accession>
<dbReference type="InterPro" id="IPR013249">
    <property type="entry name" value="RNA_pol_sigma70_r4_t2"/>
</dbReference>
<name>A0A2U2B4Z7_9BACT</name>
<organism evidence="7 8">
    <name type="scientific">Marinilabilia rubra</name>
    <dbReference type="NCBI Taxonomy" id="2162893"/>
    <lineage>
        <taxon>Bacteria</taxon>
        <taxon>Pseudomonadati</taxon>
        <taxon>Bacteroidota</taxon>
        <taxon>Bacteroidia</taxon>
        <taxon>Marinilabiliales</taxon>
        <taxon>Marinilabiliaceae</taxon>
        <taxon>Marinilabilia</taxon>
    </lineage>
</organism>
<gene>
    <name evidence="7" type="ORF">DDZ16_16795</name>
</gene>
<dbReference type="SUPFAM" id="SSF88659">
    <property type="entry name" value="Sigma3 and sigma4 domains of RNA polymerase sigma factors"/>
    <property type="match status" value="1"/>
</dbReference>